<evidence type="ECO:0000313" key="4">
    <source>
        <dbReference type="EMBL" id="MBB3151229.1"/>
    </source>
</evidence>
<dbReference type="RefSeq" id="WP_183560007.1">
    <property type="nucleotide sequence ID" value="NZ_CBCSLB010000002.1"/>
</dbReference>
<proteinExistence type="predicted"/>
<evidence type="ECO:0000256" key="2">
    <source>
        <dbReference type="ARBA" id="ARBA00023287"/>
    </source>
</evidence>
<keyword evidence="5" id="KW-1185">Reference proteome</keyword>
<keyword evidence="2" id="KW-0178">Competence</keyword>
<organism evidence="4 5">
    <name type="scientific">Paenibacillus endophyticus</name>
    <dbReference type="NCBI Taxonomy" id="1294268"/>
    <lineage>
        <taxon>Bacteria</taxon>
        <taxon>Bacillati</taxon>
        <taxon>Bacillota</taxon>
        <taxon>Bacilli</taxon>
        <taxon>Bacillales</taxon>
        <taxon>Paenibacillaceae</taxon>
        <taxon>Paenibacillus</taxon>
    </lineage>
</organism>
<dbReference type="EMBL" id="JACHXW010000003">
    <property type="protein sequence ID" value="MBB3151229.1"/>
    <property type="molecule type" value="Genomic_DNA"/>
</dbReference>
<name>A0A7W5C5T9_9BACL</name>
<evidence type="ECO:0000256" key="1">
    <source>
        <dbReference type="ARBA" id="ARBA00004241"/>
    </source>
</evidence>
<keyword evidence="3" id="KW-1133">Transmembrane helix</keyword>
<accession>A0A7W5C5T9</accession>
<evidence type="ECO:0000313" key="5">
    <source>
        <dbReference type="Proteomes" id="UP000518605"/>
    </source>
</evidence>
<gene>
    <name evidence="4" type="ORF">FHS16_001272</name>
</gene>
<keyword evidence="3" id="KW-0472">Membrane</keyword>
<keyword evidence="3" id="KW-0812">Transmembrane</keyword>
<evidence type="ECO:0000256" key="3">
    <source>
        <dbReference type="SAM" id="Phobius"/>
    </source>
</evidence>
<dbReference type="AlphaFoldDB" id="A0A7W5C5T9"/>
<reference evidence="4 5" key="1">
    <citation type="submission" date="2020-08" db="EMBL/GenBank/DDBJ databases">
        <title>Genomic Encyclopedia of Type Strains, Phase III (KMG-III): the genomes of soil and plant-associated and newly described type strains.</title>
        <authorList>
            <person name="Whitman W."/>
        </authorList>
    </citation>
    <scope>NUCLEOTIDE SEQUENCE [LARGE SCALE GENOMIC DNA]</scope>
    <source>
        <strain evidence="4 5">CECT 8234</strain>
    </source>
</reference>
<dbReference type="PROSITE" id="PS00409">
    <property type="entry name" value="PROKAR_NTER_METHYL"/>
    <property type="match status" value="1"/>
</dbReference>
<dbReference type="GO" id="GO:0009986">
    <property type="term" value="C:cell surface"/>
    <property type="evidence" value="ECO:0007669"/>
    <property type="project" value="UniProtKB-SubCell"/>
</dbReference>
<dbReference type="Proteomes" id="UP000518605">
    <property type="component" value="Unassembled WGS sequence"/>
</dbReference>
<feature type="transmembrane region" description="Helical" evidence="3">
    <location>
        <begin position="12"/>
        <end position="36"/>
    </location>
</feature>
<dbReference type="InterPro" id="IPR012902">
    <property type="entry name" value="N_methyl_site"/>
</dbReference>
<sequence length="171" mass="19093">MMMHKWLKNEKGLTLVEVTGVLVLTAIILGFLIYLLNYSNTSLQQVSSREKTLQQSRDIVTQVVKTVRNGYAPATLVSSSSSLRLLSAENDEAVDYRYNSSEKSLTVTYTPRDANGNDAASPSSTYTFSDKIEDILFNVKDGRIEITLTMILPNHTSKKTTTVVYTTQRQS</sequence>
<dbReference type="GO" id="GO:0030420">
    <property type="term" value="P:establishment of competence for transformation"/>
    <property type="evidence" value="ECO:0007669"/>
    <property type="project" value="UniProtKB-KW"/>
</dbReference>
<protein>
    <submittedName>
        <fullName evidence="4">Competence protein ComGC</fullName>
    </submittedName>
</protein>
<comment type="subcellular location">
    <subcellularLocation>
        <location evidence="1">Cell surface</location>
    </subcellularLocation>
</comment>
<comment type="caution">
    <text evidence="4">The sequence shown here is derived from an EMBL/GenBank/DDBJ whole genome shotgun (WGS) entry which is preliminary data.</text>
</comment>